<evidence type="ECO:0000256" key="4">
    <source>
        <dbReference type="SAM" id="MobiDB-lite"/>
    </source>
</evidence>
<dbReference type="OrthoDB" id="448455at2759"/>
<dbReference type="Gene3D" id="1.25.40.20">
    <property type="entry name" value="Ankyrin repeat-containing domain"/>
    <property type="match status" value="2"/>
</dbReference>
<dbReference type="InterPro" id="IPR056884">
    <property type="entry name" value="NPHP3-like_N"/>
</dbReference>
<organism evidence="7">
    <name type="scientific">Grosmannia clavigera (strain kw1407 / UAMH 11150)</name>
    <name type="common">Blue stain fungus</name>
    <name type="synonym">Graphiocladiella clavigera</name>
    <dbReference type="NCBI Taxonomy" id="655863"/>
    <lineage>
        <taxon>Eukaryota</taxon>
        <taxon>Fungi</taxon>
        <taxon>Dikarya</taxon>
        <taxon>Ascomycota</taxon>
        <taxon>Pezizomycotina</taxon>
        <taxon>Sordariomycetes</taxon>
        <taxon>Sordariomycetidae</taxon>
        <taxon>Ophiostomatales</taxon>
        <taxon>Ophiostomataceae</taxon>
        <taxon>Leptographium</taxon>
    </lineage>
</organism>
<feature type="domain" description="Nephrocystin 3-like N-terminal" evidence="5">
    <location>
        <begin position="146"/>
        <end position="227"/>
    </location>
</feature>
<dbReference type="Gene3D" id="3.40.50.300">
    <property type="entry name" value="P-loop containing nucleotide triphosphate hydrolases"/>
    <property type="match status" value="1"/>
</dbReference>
<proteinExistence type="predicted"/>
<dbReference type="GeneID" id="25978618"/>
<dbReference type="PANTHER" id="PTHR24198:SF165">
    <property type="entry name" value="ANKYRIN REPEAT-CONTAINING PROTEIN-RELATED"/>
    <property type="match status" value="1"/>
</dbReference>
<evidence type="ECO:0000313" key="6">
    <source>
        <dbReference type="EMBL" id="EFX03603.1"/>
    </source>
</evidence>
<dbReference type="AlphaFoldDB" id="F0XEF9"/>
<evidence type="ECO:0000313" key="7">
    <source>
        <dbReference type="Proteomes" id="UP000007796"/>
    </source>
</evidence>
<evidence type="ECO:0000256" key="3">
    <source>
        <dbReference type="PROSITE-ProRule" id="PRU00023"/>
    </source>
</evidence>
<dbReference type="Pfam" id="PF12796">
    <property type="entry name" value="Ank_2"/>
    <property type="match status" value="2"/>
</dbReference>
<gene>
    <name evidence="6" type="ORF">CMQ_531</name>
</gene>
<dbReference type="SUPFAM" id="SSF48403">
    <property type="entry name" value="Ankyrin repeat"/>
    <property type="match status" value="1"/>
</dbReference>
<reference evidence="6 7" key="1">
    <citation type="journal article" date="2011" name="Proc. Natl. Acad. Sci. U.S.A.">
        <title>Genome and transcriptome analyses of the mountain pine beetle-fungal symbiont Grosmannia clavigera, a lodgepole pine pathogen.</title>
        <authorList>
            <person name="DiGuistini S."/>
            <person name="Wang Y."/>
            <person name="Liao N.Y."/>
            <person name="Taylor G."/>
            <person name="Tanguay P."/>
            <person name="Feau N."/>
            <person name="Henrissat B."/>
            <person name="Chan S.K."/>
            <person name="Hesse-Orce U."/>
            <person name="Alamouti S.M."/>
            <person name="Tsui C.K.M."/>
            <person name="Docking R.T."/>
            <person name="Levasseur A."/>
            <person name="Haridas S."/>
            <person name="Robertson G."/>
            <person name="Birol I."/>
            <person name="Holt R.A."/>
            <person name="Marra M.A."/>
            <person name="Hamelin R.C."/>
            <person name="Hirst M."/>
            <person name="Jones S.J.M."/>
            <person name="Bohlmann J."/>
            <person name="Breuil C."/>
        </authorList>
    </citation>
    <scope>NUCLEOTIDE SEQUENCE [LARGE SCALE GENOMIC DNA]</scope>
    <source>
        <strain evidence="7">kw1407 / UAMH 11150</strain>
    </source>
</reference>
<dbReference type="HOGENOM" id="CLU_273424_0_0_1"/>
<dbReference type="PROSITE" id="PS50088">
    <property type="entry name" value="ANK_REPEAT"/>
    <property type="match status" value="2"/>
</dbReference>
<name>F0XEF9_GROCL</name>
<sequence>MDAASAIIGIFDFSLKIGKLVINYGKSIKNMNKTIQEISKTTAEIEKWLHDVVGEHEERLNAYLETSSALRSALSKGGDLVKYRDTMELMLEDMLKYSPLSLEEKGDFKRRMRVMGKRGIAKGKWPSVEKKLRGLESELKELFGRIKSASSDTTLCFCGLPGAGKTFIATAIIDDLSHKIEAIGNGNAKTGLAFLYFSSDISKENQSARRLLGHILRQLMLNLPDDGNENSPYPLVKALYDRNMRSNLSVKSSMPETSDLIEKLENVIDWYDRVYLNDREHYKIKILTTSTPTFAQSKLVCIDDTKQLSLEIRANDEDIKIYAESMIPALKSSLVKCDAGDVHKFIEVVTREANGLGSSKWAPLPYREMARYCIDQLCLPDLSSGPLPGVTWYRLGPLERLLQDRPLLRYVSSNWVHHVSTGVWEKFERAEDARKWLEARLKETLVDNANNVLSAFQVLLVKARNPFPAGVAVMHNVCYVGEPEFLAVLRRSNRQDHDRACDEDGKTALHWAILCQDSKKAADMVKVLLKDFVGNINATDADGRTPLHYAALVGETETTKPLLVHGAKAEVGKRRQQITPRMTACFCGLDKVVVELLINNANVNAQSEQMGTPLKAAFMAASEECSDGALQQAATGTSAPIVKLLLDAGFNANCLAGTPAVTPLQGVVAVSHPWLQPGSNVDIVRLLLDHGEKTTARFPDGSTILDVAVSNGYGDVAQLLRERGATNSRGWGLGSRRLSSTASMQAAAAVDLHEAESGYAGGVMRSMLDSQLQLFVAAVTMGHDSMMEEYLVMVLTAFKWTIQKRQGPSLRALCDVSVTAFKKVVELARNDQDGSDENGDDQPLSSAANTPAHSQRLQMLVRPALAGATAVLSLLTGWETPSAEEMNDRNRQAASSASGKLERVTQTAVEILLMAASDPMMEVLVKCLVKDFEDLFKASDLIKAKKQAIIGIELLASATRQRYTQLAYNLAAIWALAARNVCCKGFIVHDGMSVFMFNLEATFLASQVLPTGRHEMERFGTACVEILAAMVADPHGIPDIIHSMATVFVEGWVTTDTAQPSILRHAVAGWGVTREHLFLRTRTLVAAMFGILYATIRGAHSIVQEHIADFAVFTIDQARLQEERAVYNQILGFIETLRSTYASATGISQVFNVVLEKARSRGSTIVAEMLQTQLALL</sequence>
<dbReference type="PANTHER" id="PTHR24198">
    <property type="entry name" value="ANKYRIN REPEAT AND PROTEIN KINASE DOMAIN-CONTAINING PROTEIN"/>
    <property type="match status" value="1"/>
</dbReference>
<dbReference type="Proteomes" id="UP000007796">
    <property type="component" value="Unassembled WGS sequence"/>
</dbReference>
<evidence type="ECO:0000259" key="5">
    <source>
        <dbReference type="Pfam" id="PF24883"/>
    </source>
</evidence>
<feature type="compositionally biased region" description="Polar residues" evidence="4">
    <location>
        <begin position="843"/>
        <end position="852"/>
    </location>
</feature>
<dbReference type="SMART" id="SM00248">
    <property type="entry name" value="ANK"/>
    <property type="match status" value="6"/>
</dbReference>
<dbReference type="STRING" id="655863.F0XEF9"/>
<dbReference type="eggNOG" id="KOG4177">
    <property type="taxonomic scope" value="Eukaryota"/>
</dbReference>
<keyword evidence="2 3" id="KW-0040">ANK repeat</keyword>
<protein>
    <submittedName>
        <fullName evidence="6">Ankyrin repeat protein</fullName>
    </submittedName>
</protein>
<dbReference type="Pfam" id="PF24883">
    <property type="entry name" value="NPHP3_N"/>
    <property type="match status" value="1"/>
</dbReference>
<keyword evidence="1" id="KW-0677">Repeat</keyword>
<evidence type="ECO:0000256" key="2">
    <source>
        <dbReference type="ARBA" id="ARBA00023043"/>
    </source>
</evidence>
<keyword evidence="7" id="KW-1185">Reference proteome</keyword>
<dbReference type="InterPro" id="IPR002110">
    <property type="entry name" value="Ankyrin_rpt"/>
</dbReference>
<dbReference type="InterPro" id="IPR036770">
    <property type="entry name" value="Ankyrin_rpt-contain_sf"/>
</dbReference>
<feature type="repeat" description="ANK" evidence="3">
    <location>
        <begin position="542"/>
        <end position="574"/>
    </location>
</feature>
<feature type="region of interest" description="Disordered" evidence="4">
    <location>
        <begin position="829"/>
        <end position="852"/>
    </location>
</feature>
<dbReference type="SUPFAM" id="SSF52540">
    <property type="entry name" value="P-loop containing nucleoside triphosphate hydrolases"/>
    <property type="match status" value="1"/>
</dbReference>
<accession>F0XEF9</accession>
<dbReference type="PRINTS" id="PR01415">
    <property type="entry name" value="ANKYRIN"/>
</dbReference>
<dbReference type="InParanoid" id="F0XEF9"/>
<dbReference type="RefSeq" id="XP_014173085.1">
    <property type="nucleotide sequence ID" value="XM_014317610.1"/>
</dbReference>
<evidence type="ECO:0000256" key="1">
    <source>
        <dbReference type="ARBA" id="ARBA00022737"/>
    </source>
</evidence>
<dbReference type="EMBL" id="GL629765">
    <property type="protein sequence ID" value="EFX03603.1"/>
    <property type="molecule type" value="Genomic_DNA"/>
</dbReference>
<feature type="repeat" description="ANK" evidence="3">
    <location>
        <begin position="700"/>
        <end position="725"/>
    </location>
</feature>
<dbReference type="InterPro" id="IPR027417">
    <property type="entry name" value="P-loop_NTPase"/>
</dbReference>
<dbReference type="PROSITE" id="PS50297">
    <property type="entry name" value="ANK_REP_REGION"/>
    <property type="match status" value="2"/>
</dbReference>